<reference evidence="2 3" key="1">
    <citation type="journal article" date="2017" name="MBio">
        <title>Type VI secretion-mediated competition in the bee gut microbiome.</title>
        <authorList>
            <person name="Steele M.I."/>
            <person name="Kwong W.K."/>
            <person name="Powell J.E."/>
            <person name="Whiteley M."/>
            <person name="Moran N.A."/>
        </authorList>
    </citation>
    <scope>NUCLEOTIDE SEQUENCE [LARGE SCALE GENOMIC DNA]</scope>
    <source>
        <strain evidence="2 3">PEB0171</strain>
    </source>
</reference>
<organism evidence="2 3">
    <name type="scientific">Snodgrassella alvi</name>
    <dbReference type="NCBI Taxonomy" id="1196083"/>
    <lineage>
        <taxon>Bacteria</taxon>
        <taxon>Pseudomonadati</taxon>
        <taxon>Pseudomonadota</taxon>
        <taxon>Betaproteobacteria</taxon>
        <taxon>Neisseriales</taxon>
        <taxon>Neisseriaceae</taxon>
        <taxon>Snodgrassella</taxon>
    </lineage>
</organism>
<feature type="chain" id="PRO_5014653939" evidence="1">
    <location>
        <begin position="21"/>
        <end position="193"/>
    </location>
</feature>
<evidence type="ECO:0000313" key="2">
    <source>
        <dbReference type="EMBL" id="PIT64484.1"/>
    </source>
</evidence>
<proteinExistence type="predicted"/>
<dbReference type="EMBL" id="MEIV01000015">
    <property type="protein sequence ID" value="PIT64484.1"/>
    <property type="molecule type" value="Genomic_DNA"/>
</dbReference>
<feature type="signal peptide" evidence="1">
    <location>
        <begin position="1"/>
        <end position="20"/>
    </location>
</feature>
<dbReference type="Proteomes" id="UP000231094">
    <property type="component" value="Unassembled WGS sequence"/>
</dbReference>
<dbReference type="AlphaFoldDB" id="A0A2N9Y6I9"/>
<gene>
    <name evidence="2" type="ORF">BHC47_09940</name>
</gene>
<name>A0A2N9Y6I9_9NEIS</name>
<comment type="caution">
    <text evidence="2">The sequence shown here is derived from an EMBL/GenBank/DDBJ whole genome shotgun (WGS) entry which is preliminary data.</text>
</comment>
<dbReference type="RefSeq" id="WP_100141592.1">
    <property type="nucleotide sequence ID" value="NZ_MEIV01000015.1"/>
</dbReference>
<accession>A0A2N9Y6I9</accession>
<evidence type="ECO:0000313" key="3">
    <source>
        <dbReference type="Proteomes" id="UP000231094"/>
    </source>
</evidence>
<keyword evidence="1" id="KW-0732">Signal</keyword>
<evidence type="ECO:0000256" key="1">
    <source>
        <dbReference type="SAM" id="SignalP"/>
    </source>
</evidence>
<protein>
    <submittedName>
        <fullName evidence="2">Uncharacterized protein</fullName>
    </submittedName>
</protein>
<sequence>MKYRKLVVMGLLFIFSSQFSYSKAIIFSAGMVPYRFYNTMLTKNIAYDMNRIDYNDKILKKIEKSAKRGNSMDQLKLAIYYDLESTNLDYFSIVNLDESKQKQTDESLKQLCENQFTDKDIKTWKKAFNQKHDSSVKIKLKVVYAIKALQLYDLILNSNNSNEIETAVKPLRQEIINRLPCTNYSNLPVKNNI</sequence>